<organism>
    <name type="scientific">Culex quinquefasciatus</name>
    <name type="common">Southern house mosquito</name>
    <name type="synonym">Culex pungens</name>
    <dbReference type="NCBI Taxonomy" id="7176"/>
    <lineage>
        <taxon>Eukaryota</taxon>
        <taxon>Metazoa</taxon>
        <taxon>Ecdysozoa</taxon>
        <taxon>Arthropoda</taxon>
        <taxon>Hexapoda</taxon>
        <taxon>Insecta</taxon>
        <taxon>Pterygota</taxon>
        <taxon>Neoptera</taxon>
        <taxon>Endopterygota</taxon>
        <taxon>Diptera</taxon>
        <taxon>Nematocera</taxon>
        <taxon>Culicoidea</taxon>
        <taxon>Culicidae</taxon>
        <taxon>Culicinae</taxon>
        <taxon>Culicini</taxon>
        <taxon>Culex</taxon>
        <taxon>Culex</taxon>
    </lineage>
</organism>
<dbReference type="InterPro" id="IPR050753">
    <property type="entry name" value="Peptidase_M14_domain"/>
</dbReference>
<dbReference type="PROSITE" id="PS00132">
    <property type="entry name" value="CARBOXYPEPT_ZN_1"/>
    <property type="match status" value="1"/>
</dbReference>
<dbReference type="SMART" id="SM00631">
    <property type="entry name" value="Zn_pept"/>
    <property type="match status" value="1"/>
</dbReference>
<dbReference type="AlphaFoldDB" id="B0WRT0"/>
<dbReference type="EnsemblMetazoa" id="CPIJ009466-RA">
    <property type="protein sequence ID" value="CPIJ009466-PA"/>
    <property type="gene ID" value="CPIJ009466"/>
</dbReference>
<evidence type="ECO:0000313" key="5">
    <source>
        <dbReference type="EMBL" id="EDS33489.1"/>
    </source>
</evidence>
<dbReference type="STRING" id="7176.B0WRT0"/>
<dbReference type="OrthoDB" id="10249045at2759"/>
<protein>
    <recommendedName>
        <fullName evidence="4">Peptidase M14 domain-containing protein</fullName>
    </recommendedName>
</protein>
<dbReference type="GO" id="GO:0008270">
    <property type="term" value="F:zinc ion binding"/>
    <property type="evidence" value="ECO:0007669"/>
    <property type="project" value="InterPro"/>
</dbReference>
<feature type="signal peptide" evidence="3">
    <location>
        <begin position="1"/>
        <end position="25"/>
    </location>
</feature>
<dbReference type="HOGENOM" id="CLU_1074619_0_0_1"/>
<dbReference type="eggNOG" id="KOG2649">
    <property type="taxonomic scope" value="Eukaryota"/>
</dbReference>
<evidence type="ECO:0000256" key="3">
    <source>
        <dbReference type="SAM" id="SignalP"/>
    </source>
</evidence>
<comment type="caution">
    <text evidence="2">Lacks conserved residue(s) required for the propagation of feature annotation.</text>
</comment>
<dbReference type="VEuPathDB" id="VectorBase:CQUJHB009289"/>
<dbReference type="VEuPathDB" id="VectorBase:CPIJ009466"/>
<dbReference type="GO" id="GO:0005615">
    <property type="term" value="C:extracellular space"/>
    <property type="evidence" value="ECO:0007669"/>
    <property type="project" value="TreeGrafter"/>
</dbReference>
<name>B0WRT0_CULQU</name>
<proteinExistence type="inferred from homology"/>
<dbReference type="Pfam" id="PF00246">
    <property type="entry name" value="Peptidase_M14"/>
    <property type="match status" value="1"/>
</dbReference>
<gene>
    <name evidence="6" type="primary">6042277</name>
    <name evidence="5" type="ORF">CpipJ_CPIJ009466</name>
</gene>
<comment type="similarity">
    <text evidence="1 2">Belongs to the peptidase M14 family.</text>
</comment>
<dbReference type="PANTHER" id="PTHR11532:SF57">
    <property type="entry name" value="CARBOXYPEPTIDASE D, B"/>
    <property type="match status" value="1"/>
</dbReference>
<evidence type="ECO:0000256" key="1">
    <source>
        <dbReference type="ARBA" id="ARBA00005988"/>
    </source>
</evidence>
<dbReference type="KEGG" id="cqu:CpipJ_CPIJ009466"/>
<dbReference type="PANTHER" id="PTHR11532">
    <property type="entry name" value="PROTEASE M14 CARBOXYPEPTIDASE"/>
    <property type="match status" value="1"/>
</dbReference>
<reference evidence="5" key="1">
    <citation type="submission" date="2007-03" db="EMBL/GenBank/DDBJ databases">
        <title>Annotation of Culex pipiens quinquefasciatus.</title>
        <authorList>
            <consortium name="The Broad Institute Genome Sequencing Platform"/>
            <person name="Atkinson P.W."/>
            <person name="Hemingway J."/>
            <person name="Christensen B.M."/>
            <person name="Higgs S."/>
            <person name="Kodira C."/>
            <person name="Hannick L."/>
            <person name="Megy K."/>
            <person name="O'Leary S."/>
            <person name="Pearson M."/>
            <person name="Haas B.J."/>
            <person name="Mauceli E."/>
            <person name="Wortman J.R."/>
            <person name="Lee N.H."/>
            <person name="Guigo R."/>
            <person name="Stanke M."/>
            <person name="Alvarado L."/>
            <person name="Amedeo P."/>
            <person name="Antoine C.H."/>
            <person name="Arensburger P."/>
            <person name="Bidwell S.L."/>
            <person name="Crawford M."/>
            <person name="Camaro F."/>
            <person name="Devon K."/>
            <person name="Engels R."/>
            <person name="Hammond M."/>
            <person name="Howarth C."/>
            <person name="Koehrsen M."/>
            <person name="Lawson D."/>
            <person name="Montgomery P."/>
            <person name="Nene V."/>
            <person name="Nusbaum C."/>
            <person name="Puiu D."/>
            <person name="Romero-Severson J."/>
            <person name="Severson D.W."/>
            <person name="Shumway M."/>
            <person name="Sisk P."/>
            <person name="Stolte C."/>
            <person name="Zeng Q."/>
            <person name="Eisenstadt E."/>
            <person name="Fraser-Liggett C."/>
            <person name="Strausberg R."/>
            <person name="Galagan J."/>
            <person name="Birren B."/>
            <person name="Collins F.H."/>
        </authorList>
    </citation>
    <scope>NUCLEOTIDE SEQUENCE [LARGE SCALE GENOMIC DNA]</scope>
    <source>
        <strain evidence="5">JHB</strain>
    </source>
</reference>
<dbReference type="GO" id="GO:0006518">
    <property type="term" value="P:peptide metabolic process"/>
    <property type="evidence" value="ECO:0007669"/>
    <property type="project" value="TreeGrafter"/>
</dbReference>
<evidence type="ECO:0000313" key="6">
    <source>
        <dbReference type="EnsemblMetazoa" id="CPIJ009466-PA"/>
    </source>
</evidence>
<dbReference type="InParanoid" id="B0WRT0"/>
<reference evidence="6" key="2">
    <citation type="submission" date="2021-02" db="UniProtKB">
        <authorList>
            <consortium name="EnsemblMetazoa"/>
        </authorList>
    </citation>
    <scope>IDENTIFICATION</scope>
    <source>
        <strain evidence="6">JHB</strain>
    </source>
</reference>
<dbReference type="GO" id="GO:0016485">
    <property type="term" value="P:protein processing"/>
    <property type="evidence" value="ECO:0007669"/>
    <property type="project" value="TreeGrafter"/>
</dbReference>
<accession>B0WRT0</accession>
<dbReference type="Proteomes" id="UP000002320">
    <property type="component" value="Unassembled WGS sequence"/>
</dbReference>
<dbReference type="MEROPS" id="M14.037"/>
<dbReference type="SUPFAM" id="SSF53187">
    <property type="entry name" value="Zn-dependent exopeptidases"/>
    <property type="match status" value="1"/>
</dbReference>
<dbReference type="PROSITE" id="PS52035">
    <property type="entry name" value="PEPTIDASE_M14"/>
    <property type="match status" value="1"/>
</dbReference>
<keyword evidence="7" id="KW-1185">Reference proteome</keyword>
<sequence length="259" mass="28250">MVPPQGCKLSAALVIGLALLGLVRGFTLQKTGPIIENESFLANPRYESNEELADLLARLQKDHPSLVKVHSIGSSLEGRPLLAVEIRANIDRPRQLLMPMFKYVANMHGDETIGRELLIYLAQYLVNNYDQDPEIGALLNTTDIFLMPTMNPDGYHRSKVVHIQIRAKPEIYTSKASISLPQTAVFSAETVSTSGGGTSYNTHLTQTRLSTSKAFSLAVRHSVSSDLHKSLVAQCKAPAALSGAAAHFNAILELREHAP</sequence>
<keyword evidence="3" id="KW-0732">Signal</keyword>
<feature type="chain" id="PRO_5014566940" description="Peptidase M14 domain-containing protein" evidence="3">
    <location>
        <begin position="26"/>
        <end position="259"/>
    </location>
</feature>
<dbReference type="PRINTS" id="PR00765">
    <property type="entry name" value="CRBOXYPTASEA"/>
</dbReference>
<dbReference type="InterPro" id="IPR000834">
    <property type="entry name" value="Peptidase_M14"/>
</dbReference>
<evidence type="ECO:0000259" key="4">
    <source>
        <dbReference type="PROSITE" id="PS52035"/>
    </source>
</evidence>
<dbReference type="GO" id="GO:0004181">
    <property type="term" value="F:metallocarboxypeptidase activity"/>
    <property type="evidence" value="ECO:0007669"/>
    <property type="project" value="InterPro"/>
</dbReference>
<dbReference type="InterPro" id="IPR057246">
    <property type="entry name" value="CARBOXYPEPT_ZN_1"/>
</dbReference>
<evidence type="ECO:0000313" key="7">
    <source>
        <dbReference type="Proteomes" id="UP000002320"/>
    </source>
</evidence>
<evidence type="ECO:0000256" key="2">
    <source>
        <dbReference type="PROSITE-ProRule" id="PRU01379"/>
    </source>
</evidence>
<feature type="domain" description="Peptidase M14" evidence="4">
    <location>
        <begin position="45"/>
        <end position="259"/>
    </location>
</feature>
<dbReference type="Gene3D" id="3.40.630.10">
    <property type="entry name" value="Zn peptidases"/>
    <property type="match status" value="1"/>
</dbReference>
<dbReference type="EMBL" id="DS232059">
    <property type="protein sequence ID" value="EDS33489.1"/>
    <property type="molecule type" value="Genomic_DNA"/>
</dbReference>